<gene>
    <name evidence="2" type="ORF">MTUNDRAET4_0048</name>
</gene>
<dbReference type="EMBL" id="LR536451">
    <property type="protein sequence ID" value="VFU16316.1"/>
    <property type="molecule type" value="Genomic_DNA"/>
</dbReference>
<reference evidence="2 3" key="1">
    <citation type="submission" date="2019-03" db="EMBL/GenBank/DDBJ databases">
        <authorList>
            <person name="Kox A.R. M."/>
        </authorList>
    </citation>
    <scope>NUCLEOTIDE SEQUENCE [LARGE SCALE GENOMIC DNA]</scope>
    <source>
        <strain evidence="2">MTUNDRAET4 annotated genome</strain>
        <plasmid evidence="3">2</plasmid>
    </source>
</reference>
<accession>A0A4U8Z7E8</accession>
<keyword evidence="1" id="KW-0472">Membrane</keyword>
<dbReference type="AlphaFoldDB" id="A0A4U8Z7E8"/>
<proteinExistence type="predicted"/>
<dbReference type="RefSeq" id="WP_134492786.1">
    <property type="nucleotide sequence ID" value="NZ_CP139088.1"/>
</dbReference>
<dbReference type="KEGG" id="mtun:MTUNDRAET4_0048.1"/>
<name>A0A4U8Z7E8_METTU</name>
<organism evidence="2 3">
    <name type="scientific">Methylocella tundrae</name>
    <dbReference type="NCBI Taxonomy" id="227605"/>
    <lineage>
        <taxon>Bacteria</taxon>
        <taxon>Pseudomonadati</taxon>
        <taxon>Pseudomonadota</taxon>
        <taxon>Alphaproteobacteria</taxon>
        <taxon>Hyphomicrobiales</taxon>
        <taxon>Beijerinckiaceae</taxon>
        <taxon>Methylocella</taxon>
    </lineage>
</organism>
<keyword evidence="1" id="KW-1133">Transmembrane helix</keyword>
<evidence type="ECO:0000256" key="1">
    <source>
        <dbReference type="SAM" id="Phobius"/>
    </source>
</evidence>
<evidence type="ECO:0000313" key="3">
    <source>
        <dbReference type="Proteomes" id="UP000294360"/>
    </source>
</evidence>
<dbReference type="OrthoDB" id="7374955at2"/>
<geneLocation type="plasmid" evidence="2 3">
    <name>2</name>
</geneLocation>
<evidence type="ECO:0000313" key="2">
    <source>
        <dbReference type="EMBL" id="VFU16316.1"/>
    </source>
</evidence>
<sequence length="293" mass="32082">MRRPPKLPDLDQLTDAQKDELIVSLWRTLVAVDGLEGTPAATATATTGALEPAVPAAAVSTDDLRAAIRGAAPSRRTRAPSPGSAGLGRGFGFFDSRPLQILLLVVGFFYLADFGVGWFQRRALAARDQAELALRNAAFGGLYVELTRVAYEPDGKSYRATLNMQNSNPATPLYVMLNPPRVYVQVGLTWQEAPAQAPPGSVWGVVKLDGGREYSLVFQTDLKDWSQLIPGYMHVLIQSDMLISQSSEPKDDIVERDNRFYVYLKPQGADDAWIKSRSNFPGVPPIFIPMPPH</sequence>
<keyword evidence="1" id="KW-0812">Transmembrane</keyword>
<dbReference type="Proteomes" id="UP000294360">
    <property type="component" value="Plasmid 2"/>
</dbReference>
<feature type="transmembrane region" description="Helical" evidence="1">
    <location>
        <begin position="99"/>
        <end position="119"/>
    </location>
</feature>
<keyword evidence="2" id="KW-0614">Plasmid</keyword>
<protein>
    <submittedName>
        <fullName evidence="2">Uncharacterized protein</fullName>
    </submittedName>
</protein>